<evidence type="ECO:0000256" key="3">
    <source>
        <dbReference type="ARBA" id="ARBA00011991"/>
    </source>
</evidence>
<evidence type="ECO:0000256" key="1">
    <source>
        <dbReference type="ARBA" id="ARBA00005049"/>
    </source>
</evidence>
<dbReference type="EMBL" id="QHBU01000237">
    <property type="protein sequence ID" value="PZR78867.1"/>
    <property type="molecule type" value="Genomic_DNA"/>
</dbReference>
<keyword evidence="6" id="KW-0328">Glycosyltransferase</keyword>
<comment type="similarity">
    <text evidence="2">Belongs to the CobT family.</text>
</comment>
<evidence type="ECO:0000256" key="2">
    <source>
        <dbReference type="ARBA" id="ARBA00007110"/>
    </source>
</evidence>
<sequence length="185" mass="18447">MNGARPFERANAALRPLDEAAAADAAAHHCRLAKPRGALGRLEDTGVRLAGIAGLSPPPIPEPATVVVFAADHGVLAEGVSPWPQEVTAQMVSTFCTGGAAINVLARQAGARVVVVDVGVAGALDPAPGLVDRKVRAGTSNLAVQPAMSVDEASQALDAGAETAAECVAAGARCLVTGDMGIGNT</sequence>
<evidence type="ECO:0000313" key="11">
    <source>
        <dbReference type="Proteomes" id="UP000248724"/>
    </source>
</evidence>
<evidence type="ECO:0000256" key="4">
    <source>
        <dbReference type="ARBA" id="ARBA00015486"/>
    </source>
</evidence>
<dbReference type="CDD" id="cd02439">
    <property type="entry name" value="DMB-PRT_CobT"/>
    <property type="match status" value="1"/>
</dbReference>
<proteinExistence type="inferred from homology"/>
<keyword evidence="7" id="KW-0808">Transferase</keyword>
<dbReference type="InterPro" id="IPR003200">
    <property type="entry name" value="Nict_dMeBzImd_PRibTrfase"/>
</dbReference>
<dbReference type="Gene3D" id="3.40.50.10210">
    <property type="match status" value="1"/>
</dbReference>
<dbReference type="SUPFAM" id="SSF52733">
    <property type="entry name" value="Nicotinate mononucleotide:5,6-dimethylbenzimidazole phosphoribosyltransferase (CobT)"/>
    <property type="match status" value="1"/>
</dbReference>
<dbReference type="Proteomes" id="UP000248724">
    <property type="component" value="Unassembled WGS sequence"/>
</dbReference>
<dbReference type="PANTHER" id="PTHR43463:SF1">
    <property type="entry name" value="NICOTINATE-NUCLEOTIDE--DIMETHYLBENZIMIDAZOLE PHOSPHORIBOSYLTRANSFERASE"/>
    <property type="match status" value="1"/>
</dbReference>
<evidence type="ECO:0000256" key="5">
    <source>
        <dbReference type="ARBA" id="ARBA00022573"/>
    </source>
</evidence>
<comment type="pathway">
    <text evidence="1">Nucleoside biosynthesis; alpha-ribazole biosynthesis; alpha-ribazole from 5,6-dimethylbenzimidazole: step 1/2.</text>
</comment>
<feature type="non-terminal residue" evidence="10">
    <location>
        <position position="185"/>
    </location>
</feature>
<dbReference type="Gene3D" id="1.10.1610.10">
    <property type="match status" value="1"/>
</dbReference>
<evidence type="ECO:0000256" key="6">
    <source>
        <dbReference type="ARBA" id="ARBA00022676"/>
    </source>
</evidence>
<evidence type="ECO:0000256" key="9">
    <source>
        <dbReference type="ARBA" id="ARBA00047340"/>
    </source>
</evidence>
<dbReference type="GO" id="GO:0009236">
    <property type="term" value="P:cobalamin biosynthetic process"/>
    <property type="evidence" value="ECO:0007669"/>
    <property type="project" value="UniProtKB-KW"/>
</dbReference>
<reference evidence="10 11" key="1">
    <citation type="journal article" date="2017" name="Nature">
        <title>Atmospheric trace gases support primary production in Antarctic desert surface soil.</title>
        <authorList>
            <person name="Ji M."/>
            <person name="Greening C."/>
            <person name="Vanwonterghem I."/>
            <person name="Carere C.R."/>
            <person name="Bay S.K."/>
            <person name="Steen J.A."/>
            <person name="Montgomery K."/>
            <person name="Lines T."/>
            <person name="Beardall J."/>
            <person name="van Dorst J."/>
            <person name="Snape I."/>
            <person name="Stott M.B."/>
            <person name="Hugenholtz P."/>
            <person name="Ferrari B.C."/>
        </authorList>
    </citation>
    <scope>NUCLEOTIDE SEQUENCE [LARGE SCALE GENOMIC DNA]</scope>
    <source>
        <strain evidence="10">RRmetagenome_bin12</strain>
    </source>
</reference>
<dbReference type="InterPro" id="IPR023195">
    <property type="entry name" value="Nict_dMeBzImd_PRibTrfase_N"/>
</dbReference>
<dbReference type="GO" id="GO:0008939">
    <property type="term" value="F:nicotinate-nucleotide-dimethylbenzimidazole phosphoribosyltransferase activity"/>
    <property type="evidence" value="ECO:0007669"/>
    <property type="project" value="UniProtKB-EC"/>
</dbReference>
<keyword evidence="5" id="KW-0169">Cobalamin biosynthesis</keyword>
<evidence type="ECO:0000313" key="10">
    <source>
        <dbReference type="EMBL" id="PZR78867.1"/>
    </source>
</evidence>
<gene>
    <name evidence="10" type="ORF">DLM65_11890</name>
</gene>
<dbReference type="UniPathway" id="UPA00061">
    <property type="reaction ID" value="UER00516"/>
</dbReference>
<dbReference type="EC" id="2.4.2.21" evidence="3"/>
<accession>A0A2W5Z408</accession>
<dbReference type="Pfam" id="PF02277">
    <property type="entry name" value="DBI_PRT"/>
    <property type="match status" value="1"/>
</dbReference>
<dbReference type="PANTHER" id="PTHR43463">
    <property type="entry name" value="NICOTINATE-NUCLEOTIDE--DIMETHYLBENZIMIDAZOLE PHOSPHORIBOSYLTRANSFERASE"/>
    <property type="match status" value="1"/>
</dbReference>
<dbReference type="AlphaFoldDB" id="A0A2W5Z408"/>
<comment type="caution">
    <text evidence="10">The sequence shown here is derived from an EMBL/GenBank/DDBJ whole genome shotgun (WGS) entry which is preliminary data.</text>
</comment>
<comment type="catalytic activity">
    <reaction evidence="9">
        <text>5,6-dimethylbenzimidazole + nicotinate beta-D-ribonucleotide = alpha-ribazole 5'-phosphate + nicotinate + H(+)</text>
        <dbReference type="Rhea" id="RHEA:11196"/>
        <dbReference type="ChEBI" id="CHEBI:15378"/>
        <dbReference type="ChEBI" id="CHEBI:15890"/>
        <dbReference type="ChEBI" id="CHEBI:32544"/>
        <dbReference type="ChEBI" id="CHEBI:57502"/>
        <dbReference type="ChEBI" id="CHEBI:57918"/>
        <dbReference type="EC" id="2.4.2.21"/>
    </reaction>
</comment>
<evidence type="ECO:0000256" key="7">
    <source>
        <dbReference type="ARBA" id="ARBA00022679"/>
    </source>
</evidence>
<evidence type="ECO:0000256" key="8">
    <source>
        <dbReference type="ARBA" id="ARBA00030686"/>
    </source>
</evidence>
<name>A0A2W5Z408_9BACT</name>
<organism evidence="10 11">
    <name type="scientific">Candidatus Aeolococcus gillhamiae</name>
    <dbReference type="NCBI Taxonomy" id="3127015"/>
    <lineage>
        <taxon>Bacteria</taxon>
        <taxon>Bacillati</taxon>
        <taxon>Candidatus Dormiibacterota</taxon>
        <taxon>Candidatus Dormibacteria</taxon>
        <taxon>Candidatus Aeolococcales</taxon>
        <taxon>Candidatus Aeolococcaceae</taxon>
        <taxon>Candidatus Aeolococcus</taxon>
    </lineage>
</organism>
<dbReference type="InterPro" id="IPR036087">
    <property type="entry name" value="Nict_dMeBzImd_PRibTrfase_sf"/>
</dbReference>
<protein>
    <recommendedName>
        <fullName evidence="4">Nicotinate-nucleotide--dimethylbenzimidazole phosphoribosyltransferase</fullName>
        <ecNumber evidence="3">2.4.2.21</ecNumber>
    </recommendedName>
    <alternativeName>
        <fullName evidence="8">N(1)-alpha-phosphoribosyltransferase</fullName>
    </alternativeName>
</protein>